<dbReference type="EMBL" id="QICH01000001">
    <property type="protein sequence ID" value="PXF63604.1"/>
    <property type="molecule type" value="Genomic_DNA"/>
</dbReference>
<gene>
    <name evidence="1" type="ORF">DL796_00155</name>
</gene>
<dbReference type="AlphaFoldDB" id="A0A318D8Q9"/>
<comment type="caution">
    <text evidence="1">The sequence shown here is derived from an EMBL/GenBank/DDBJ whole genome shotgun (WGS) entry which is preliminary data.</text>
</comment>
<sequence length="60" mass="6919">MLQTKLNRSTSFDAPKRLDQQLQSLNDNQLQIRSFDSDAQAPLGFAGWWCFLLFGLPLYI</sequence>
<dbReference type="Proteomes" id="UP000247689">
    <property type="component" value="Unassembled WGS sequence"/>
</dbReference>
<keyword evidence="2" id="KW-1185">Reference proteome</keyword>
<accession>A0A318D8Q9</accession>
<protein>
    <submittedName>
        <fullName evidence="1">Uncharacterized protein</fullName>
    </submittedName>
</protein>
<evidence type="ECO:0000313" key="2">
    <source>
        <dbReference type="Proteomes" id="UP000247689"/>
    </source>
</evidence>
<evidence type="ECO:0000313" key="1">
    <source>
        <dbReference type="EMBL" id="PXF63604.1"/>
    </source>
</evidence>
<name>A0A318D8Q9_9GAMM</name>
<proteinExistence type="predicted"/>
<organism evidence="1 2">
    <name type="scientific">Kangiella spongicola</name>
    <dbReference type="NCBI Taxonomy" id="796379"/>
    <lineage>
        <taxon>Bacteria</taxon>
        <taxon>Pseudomonadati</taxon>
        <taxon>Pseudomonadota</taxon>
        <taxon>Gammaproteobacteria</taxon>
        <taxon>Kangiellales</taxon>
        <taxon>Kangiellaceae</taxon>
        <taxon>Kangiella</taxon>
    </lineage>
</organism>
<reference evidence="1 2" key="1">
    <citation type="submission" date="2018-05" db="EMBL/GenBank/DDBJ databases">
        <title>Kangiella spongicola genome sequence.</title>
        <authorList>
            <person name="Maclea K.S."/>
            <person name="Goen A.E."/>
            <person name="Kelley C."/>
            <person name="Underriner A."/>
            <person name="Silverwood T."/>
            <person name="Trachtenberg A.M."/>
        </authorList>
    </citation>
    <scope>NUCLEOTIDE SEQUENCE [LARGE SCALE GENOMIC DNA]</scope>
    <source>
        <strain evidence="1 2">ATCC BAA-2076</strain>
    </source>
</reference>